<evidence type="ECO:0000313" key="1">
    <source>
        <dbReference type="EnsemblPlants" id="TuG1812G0400002136.01.T01"/>
    </source>
</evidence>
<sequence length="111" mass="12281">MVPGESWRFVSCNRRGKKSLPHGDGCCCTACGYRGKKFRQNSIRLCSTLSYHEISSIALHGVVLTLDMQWIQACVGSFSQPHSDKCTSLTVYGVTGMQVANLHWIAAWGRT</sequence>
<dbReference type="Proteomes" id="UP000015106">
    <property type="component" value="Chromosome 4"/>
</dbReference>
<dbReference type="Gramene" id="TuG1812G0400002133.01.T04">
    <property type="protein sequence ID" value="TuG1812G0400002133.01.T04"/>
    <property type="gene ID" value="TuG1812G0400002133.01"/>
</dbReference>
<accession>A0A8R7U8Q7</accession>
<dbReference type="AlphaFoldDB" id="A0A8R7U8Q7"/>
<proteinExistence type="predicted"/>
<dbReference type="EnsemblPlants" id="TuG1812G0400002136.01.T01">
    <property type="protein sequence ID" value="TuG1812G0400002136.01.T01"/>
    <property type="gene ID" value="TuG1812G0400002136.01"/>
</dbReference>
<name>A0A8R7U8Q7_TRIUA</name>
<dbReference type="Gramene" id="TuG1812G0400002136.01.T01">
    <property type="protein sequence ID" value="TuG1812G0400002136.01.T01"/>
    <property type="gene ID" value="TuG1812G0400002136.01"/>
</dbReference>
<reference evidence="1" key="3">
    <citation type="submission" date="2022-06" db="UniProtKB">
        <authorList>
            <consortium name="EnsemblPlants"/>
        </authorList>
    </citation>
    <scope>IDENTIFICATION</scope>
</reference>
<organism evidence="1 2">
    <name type="scientific">Triticum urartu</name>
    <name type="common">Red wild einkorn</name>
    <name type="synonym">Crithodium urartu</name>
    <dbReference type="NCBI Taxonomy" id="4572"/>
    <lineage>
        <taxon>Eukaryota</taxon>
        <taxon>Viridiplantae</taxon>
        <taxon>Streptophyta</taxon>
        <taxon>Embryophyta</taxon>
        <taxon>Tracheophyta</taxon>
        <taxon>Spermatophyta</taxon>
        <taxon>Magnoliopsida</taxon>
        <taxon>Liliopsida</taxon>
        <taxon>Poales</taxon>
        <taxon>Poaceae</taxon>
        <taxon>BOP clade</taxon>
        <taxon>Pooideae</taxon>
        <taxon>Triticodae</taxon>
        <taxon>Triticeae</taxon>
        <taxon>Triticinae</taxon>
        <taxon>Triticum</taxon>
    </lineage>
</organism>
<reference evidence="1" key="2">
    <citation type="submission" date="2018-03" db="EMBL/GenBank/DDBJ databases">
        <title>The Triticum urartu genome reveals the dynamic nature of wheat genome evolution.</title>
        <authorList>
            <person name="Ling H."/>
            <person name="Ma B."/>
            <person name="Shi X."/>
            <person name="Liu H."/>
            <person name="Dong L."/>
            <person name="Sun H."/>
            <person name="Cao Y."/>
            <person name="Gao Q."/>
            <person name="Zheng S."/>
            <person name="Li Y."/>
            <person name="Yu Y."/>
            <person name="Du H."/>
            <person name="Qi M."/>
            <person name="Li Y."/>
            <person name="Yu H."/>
            <person name="Cui Y."/>
            <person name="Wang N."/>
            <person name="Chen C."/>
            <person name="Wu H."/>
            <person name="Zhao Y."/>
            <person name="Zhang J."/>
            <person name="Li Y."/>
            <person name="Zhou W."/>
            <person name="Zhang B."/>
            <person name="Hu W."/>
            <person name="Eijk M."/>
            <person name="Tang J."/>
            <person name="Witsenboer H."/>
            <person name="Zhao S."/>
            <person name="Li Z."/>
            <person name="Zhang A."/>
            <person name="Wang D."/>
            <person name="Liang C."/>
        </authorList>
    </citation>
    <scope>NUCLEOTIDE SEQUENCE [LARGE SCALE GENOMIC DNA]</scope>
    <source>
        <strain evidence="1">cv. G1812</strain>
    </source>
</reference>
<protein>
    <submittedName>
        <fullName evidence="1">Uncharacterized protein</fullName>
    </submittedName>
</protein>
<evidence type="ECO:0000313" key="2">
    <source>
        <dbReference type="Proteomes" id="UP000015106"/>
    </source>
</evidence>
<reference evidence="2" key="1">
    <citation type="journal article" date="2013" name="Nature">
        <title>Draft genome of the wheat A-genome progenitor Triticum urartu.</title>
        <authorList>
            <person name="Ling H.Q."/>
            <person name="Zhao S."/>
            <person name="Liu D."/>
            <person name="Wang J."/>
            <person name="Sun H."/>
            <person name="Zhang C."/>
            <person name="Fan H."/>
            <person name="Li D."/>
            <person name="Dong L."/>
            <person name="Tao Y."/>
            <person name="Gao C."/>
            <person name="Wu H."/>
            <person name="Li Y."/>
            <person name="Cui Y."/>
            <person name="Guo X."/>
            <person name="Zheng S."/>
            <person name="Wang B."/>
            <person name="Yu K."/>
            <person name="Liang Q."/>
            <person name="Yang W."/>
            <person name="Lou X."/>
            <person name="Chen J."/>
            <person name="Feng M."/>
            <person name="Jian J."/>
            <person name="Zhang X."/>
            <person name="Luo G."/>
            <person name="Jiang Y."/>
            <person name="Liu J."/>
            <person name="Wang Z."/>
            <person name="Sha Y."/>
            <person name="Zhang B."/>
            <person name="Wu H."/>
            <person name="Tang D."/>
            <person name="Shen Q."/>
            <person name="Xue P."/>
            <person name="Zou S."/>
            <person name="Wang X."/>
            <person name="Liu X."/>
            <person name="Wang F."/>
            <person name="Yang Y."/>
            <person name="An X."/>
            <person name="Dong Z."/>
            <person name="Zhang K."/>
            <person name="Zhang X."/>
            <person name="Luo M.C."/>
            <person name="Dvorak J."/>
            <person name="Tong Y."/>
            <person name="Wang J."/>
            <person name="Yang H."/>
            <person name="Li Z."/>
            <person name="Wang D."/>
            <person name="Zhang A."/>
            <person name="Wang J."/>
        </authorList>
    </citation>
    <scope>NUCLEOTIDE SEQUENCE</scope>
    <source>
        <strain evidence="2">cv. G1812</strain>
    </source>
</reference>
<keyword evidence="2" id="KW-1185">Reference proteome</keyword>
<dbReference type="EnsemblPlants" id="TuG1812G0400002133.01.T04">
    <property type="protein sequence ID" value="TuG1812G0400002133.01.T04"/>
    <property type="gene ID" value="TuG1812G0400002133.01"/>
</dbReference>